<organism evidence="2 3">
    <name type="scientific">Datura stramonium</name>
    <name type="common">Jimsonweed</name>
    <name type="synonym">Common thornapple</name>
    <dbReference type="NCBI Taxonomy" id="4076"/>
    <lineage>
        <taxon>Eukaryota</taxon>
        <taxon>Viridiplantae</taxon>
        <taxon>Streptophyta</taxon>
        <taxon>Embryophyta</taxon>
        <taxon>Tracheophyta</taxon>
        <taxon>Spermatophyta</taxon>
        <taxon>Magnoliopsida</taxon>
        <taxon>eudicotyledons</taxon>
        <taxon>Gunneridae</taxon>
        <taxon>Pentapetalae</taxon>
        <taxon>asterids</taxon>
        <taxon>lamiids</taxon>
        <taxon>Solanales</taxon>
        <taxon>Solanaceae</taxon>
        <taxon>Solanoideae</taxon>
        <taxon>Datureae</taxon>
        <taxon>Datura</taxon>
    </lineage>
</organism>
<feature type="non-terminal residue" evidence="2">
    <location>
        <position position="1"/>
    </location>
</feature>
<keyword evidence="3" id="KW-1185">Reference proteome</keyword>
<sequence>FEILEQSEQERVEVDDAQNAGSNMDDEKVQELNQKTSNKGNERNRKIEEVSSQASQES</sequence>
<dbReference type="EMBL" id="JACEIK010000509">
    <property type="protein sequence ID" value="MCD7458260.1"/>
    <property type="molecule type" value="Genomic_DNA"/>
</dbReference>
<gene>
    <name evidence="2" type="ORF">HAX54_037728</name>
</gene>
<evidence type="ECO:0000313" key="2">
    <source>
        <dbReference type="EMBL" id="MCD7458260.1"/>
    </source>
</evidence>
<evidence type="ECO:0000256" key="1">
    <source>
        <dbReference type="SAM" id="MobiDB-lite"/>
    </source>
</evidence>
<name>A0ABS8SHG5_DATST</name>
<proteinExistence type="predicted"/>
<reference evidence="2 3" key="1">
    <citation type="journal article" date="2021" name="BMC Genomics">
        <title>Datura genome reveals duplications of psychoactive alkaloid biosynthetic genes and high mutation rate following tissue culture.</title>
        <authorList>
            <person name="Rajewski A."/>
            <person name="Carter-House D."/>
            <person name="Stajich J."/>
            <person name="Litt A."/>
        </authorList>
    </citation>
    <scope>NUCLEOTIDE SEQUENCE [LARGE SCALE GENOMIC DNA]</scope>
    <source>
        <strain evidence="2">AR-01</strain>
    </source>
</reference>
<protein>
    <submittedName>
        <fullName evidence="2">Uncharacterized protein</fullName>
    </submittedName>
</protein>
<comment type="caution">
    <text evidence="2">The sequence shown here is derived from an EMBL/GenBank/DDBJ whole genome shotgun (WGS) entry which is preliminary data.</text>
</comment>
<evidence type="ECO:0000313" key="3">
    <source>
        <dbReference type="Proteomes" id="UP000823775"/>
    </source>
</evidence>
<feature type="compositionally biased region" description="Basic and acidic residues" evidence="1">
    <location>
        <begin position="40"/>
        <end position="49"/>
    </location>
</feature>
<accession>A0ABS8SHG5</accession>
<dbReference type="Proteomes" id="UP000823775">
    <property type="component" value="Unassembled WGS sequence"/>
</dbReference>
<feature type="region of interest" description="Disordered" evidence="1">
    <location>
        <begin position="1"/>
        <end position="58"/>
    </location>
</feature>
<feature type="non-terminal residue" evidence="2">
    <location>
        <position position="58"/>
    </location>
</feature>